<dbReference type="SUPFAM" id="SSF103473">
    <property type="entry name" value="MFS general substrate transporter"/>
    <property type="match status" value="1"/>
</dbReference>
<feature type="transmembrane region" description="Helical" evidence="7">
    <location>
        <begin position="238"/>
        <end position="256"/>
    </location>
</feature>
<feature type="transmembrane region" description="Helical" evidence="7">
    <location>
        <begin position="341"/>
        <end position="366"/>
    </location>
</feature>
<dbReference type="InterPro" id="IPR020846">
    <property type="entry name" value="MFS_dom"/>
</dbReference>
<dbReference type="PANTHER" id="PTHR11662:SF399">
    <property type="entry name" value="FI19708P1-RELATED"/>
    <property type="match status" value="1"/>
</dbReference>
<dbReference type="InterPro" id="IPR036259">
    <property type="entry name" value="MFS_trans_sf"/>
</dbReference>
<dbReference type="AlphaFoldDB" id="U7USG1"/>
<dbReference type="RefSeq" id="WP_023052728.1">
    <property type="nucleotide sequence ID" value="NZ_AWXA01000006.1"/>
</dbReference>
<gene>
    <name evidence="9" type="ORF">HMPREF1250_0578</name>
</gene>
<keyword evidence="5 7" id="KW-1133">Transmembrane helix</keyword>
<name>U7USG1_9FIRM</name>
<keyword evidence="3" id="KW-1003">Cell membrane</keyword>
<keyword evidence="4 7" id="KW-0812">Transmembrane</keyword>
<dbReference type="EMBL" id="AWXA01000006">
    <property type="protein sequence ID" value="ERT62270.1"/>
    <property type="molecule type" value="Genomic_DNA"/>
</dbReference>
<dbReference type="Proteomes" id="UP000017090">
    <property type="component" value="Unassembled WGS sequence"/>
</dbReference>
<feature type="domain" description="Major facilitator superfamily (MFS) profile" evidence="8">
    <location>
        <begin position="21"/>
        <end position="426"/>
    </location>
</feature>
<dbReference type="PROSITE" id="PS50850">
    <property type="entry name" value="MFS"/>
    <property type="match status" value="1"/>
</dbReference>
<evidence type="ECO:0000256" key="3">
    <source>
        <dbReference type="ARBA" id="ARBA00022475"/>
    </source>
</evidence>
<evidence type="ECO:0000313" key="9">
    <source>
        <dbReference type="EMBL" id="ERT62270.1"/>
    </source>
</evidence>
<dbReference type="InterPro" id="IPR011701">
    <property type="entry name" value="MFS"/>
</dbReference>
<dbReference type="PATRIC" id="fig|1111454.3.peg.243"/>
<evidence type="ECO:0000256" key="4">
    <source>
        <dbReference type="ARBA" id="ARBA00022692"/>
    </source>
</evidence>
<feature type="transmembrane region" description="Helical" evidence="7">
    <location>
        <begin position="117"/>
        <end position="137"/>
    </location>
</feature>
<dbReference type="eggNOG" id="COG2271">
    <property type="taxonomic scope" value="Bacteria"/>
</dbReference>
<evidence type="ECO:0000259" key="8">
    <source>
        <dbReference type="PROSITE" id="PS50850"/>
    </source>
</evidence>
<evidence type="ECO:0000256" key="7">
    <source>
        <dbReference type="SAM" id="Phobius"/>
    </source>
</evidence>
<dbReference type="InterPro" id="IPR050382">
    <property type="entry name" value="MFS_Na/Anion_cotransporter"/>
</dbReference>
<dbReference type="OrthoDB" id="9773404at2"/>
<evidence type="ECO:0000256" key="1">
    <source>
        <dbReference type="ARBA" id="ARBA00004651"/>
    </source>
</evidence>
<protein>
    <submittedName>
        <fullName evidence="9">Transporter, major facilitator family protein</fullName>
    </submittedName>
</protein>
<feature type="transmembrane region" description="Helical" evidence="7">
    <location>
        <begin position="177"/>
        <end position="196"/>
    </location>
</feature>
<proteinExistence type="predicted"/>
<reference evidence="9 10" key="1">
    <citation type="submission" date="2013-09" db="EMBL/GenBank/DDBJ databases">
        <authorList>
            <person name="Durkin A.S."/>
            <person name="Haft D.R."/>
            <person name="McCorrison J."/>
            <person name="Torralba M."/>
            <person name="Gillis M."/>
            <person name="Haft D.H."/>
            <person name="Methe B."/>
            <person name="Sutton G."/>
            <person name="Nelson K.E."/>
        </authorList>
    </citation>
    <scope>NUCLEOTIDE SEQUENCE [LARGE SCALE GENOMIC DNA]</scope>
    <source>
        <strain evidence="9 10">BV3C16-1</strain>
    </source>
</reference>
<keyword evidence="2" id="KW-0813">Transport</keyword>
<feature type="transmembrane region" description="Helical" evidence="7">
    <location>
        <begin position="378"/>
        <end position="396"/>
    </location>
</feature>
<accession>U7USG1</accession>
<dbReference type="GO" id="GO:0022857">
    <property type="term" value="F:transmembrane transporter activity"/>
    <property type="evidence" value="ECO:0007669"/>
    <property type="project" value="InterPro"/>
</dbReference>
<feature type="transmembrane region" description="Helical" evidence="7">
    <location>
        <begin position="402"/>
        <end position="421"/>
    </location>
</feature>
<evidence type="ECO:0000256" key="6">
    <source>
        <dbReference type="ARBA" id="ARBA00023136"/>
    </source>
</evidence>
<keyword evidence="10" id="KW-1185">Reference proteome</keyword>
<organism evidence="9 10">
    <name type="scientific">Megasphaera vaginalis</name>
    <name type="common">ex Srinivasan et al. 2021</name>
    <dbReference type="NCBI Taxonomy" id="1111454"/>
    <lineage>
        <taxon>Bacteria</taxon>
        <taxon>Bacillati</taxon>
        <taxon>Bacillota</taxon>
        <taxon>Negativicutes</taxon>
        <taxon>Veillonellales</taxon>
        <taxon>Veillonellaceae</taxon>
        <taxon>Megasphaera</taxon>
    </lineage>
</organism>
<evidence type="ECO:0000313" key="10">
    <source>
        <dbReference type="Proteomes" id="UP000017090"/>
    </source>
</evidence>
<dbReference type="PANTHER" id="PTHR11662">
    <property type="entry name" value="SOLUTE CARRIER FAMILY 17"/>
    <property type="match status" value="1"/>
</dbReference>
<dbReference type="Gene3D" id="1.20.1250.20">
    <property type="entry name" value="MFS general substrate transporter like domains"/>
    <property type="match status" value="2"/>
</dbReference>
<evidence type="ECO:0000256" key="2">
    <source>
        <dbReference type="ARBA" id="ARBA00022448"/>
    </source>
</evidence>
<feature type="transmembrane region" description="Helical" evidence="7">
    <location>
        <begin position="149"/>
        <end position="171"/>
    </location>
</feature>
<keyword evidence="6 7" id="KW-0472">Membrane</keyword>
<feature type="transmembrane region" description="Helical" evidence="7">
    <location>
        <begin position="88"/>
        <end position="105"/>
    </location>
</feature>
<evidence type="ECO:0000256" key="5">
    <source>
        <dbReference type="ARBA" id="ARBA00022989"/>
    </source>
</evidence>
<dbReference type="GO" id="GO:0005886">
    <property type="term" value="C:plasma membrane"/>
    <property type="evidence" value="ECO:0007669"/>
    <property type="project" value="UniProtKB-SubCell"/>
</dbReference>
<dbReference type="Pfam" id="PF07690">
    <property type="entry name" value="MFS_1"/>
    <property type="match status" value="1"/>
</dbReference>
<sequence>MERVLENRAVQAVMTNFRWKVAFLIFMISFVAYMDRVNLSVATPVIMQEFGFTKMDMGFIQTCFFAGYALMQVPGGMLAERLGLRRTGALAILWWSVFTALTALAKGKISFAAVRLLFGLGEGPVFPSLGAATFNWFNRHEKGKASSSILLGTFFGPVVGPAVTVALMAAFGWHAVFLLFGAVGVLLAYVWHHFVVDNPADSPYVNELEADYINQGRSAAATGKTVAPWGTFLRSSQFWAVGIQFMVVDYIMYVFLSWLPLYLTEVHGLSLKTMGIWASFPWVALMAMVFVAGFISDKMANGANSERQYSMRTVTAMAGVAVCSLGLYIAAHTPSAAMNIFWMSVSLGALGFSMSASWSTVISLGGQYTGSVSGWMNLWGNIGGVLAPIVTAYFVTNYGWNEAFTATSLFGIVAVVCWFFVKPGKMLVPKKRPAAE</sequence>
<feature type="transmembrane region" description="Helical" evidence="7">
    <location>
        <begin position="276"/>
        <end position="297"/>
    </location>
</feature>
<dbReference type="InterPro" id="IPR000849">
    <property type="entry name" value="Sugar_P_transporter"/>
</dbReference>
<feature type="transmembrane region" description="Helical" evidence="7">
    <location>
        <begin position="21"/>
        <end position="39"/>
    </location>
</feature>
<dbReference type="PIRSF" id="PIRSF002808">
    <property type="entry name" value="Hexose_phosphate_transp"/>
    <property type="match status" value="1"/>
</dbReference>
<feature type="transmembrane region" description="Helical" evidence="7">
    <location>
        <begin position="309"/>
        <end position="329"/>
    </location>
</feature>
<dbReference type="CDD" id="cd17319">
    <property type="entry name" value="MFS_ExuT_GudP_like"/>
    <property type="match status" value="1"/>
</dbReference>
<comment type="subcellular location">
    <subcellularLocation>
        <location evidence="1">Cell membrane</location>
        <topology evidence="1">Multi-pass membrane protein</topology>
    </subcellularLocation>
</comment>
<feature type="transmembrane region" description="Helical" evidence="7">
    <location>
        <begin position="59"/>
        <end position="79"/>
    </location>
</feature>
<comment type="caution">
    <text evidence="9">The sequence shown here is derived from an EMBL/GenBank/DDBJ whole genome shotgun (WGS) entry which is preliminary data.</text>
</comment>